<keyword evidence="4" id="KW-1185">Reference proteome</keyword>
<dbReference type="Gene3D" id="2.40.50.90">
    <property type="match status" value="1"/>
</dbReference>
<dbReference type="EMBL" id="JAXAVW010000004">
    <property type="protein sequence ID" value="MDX8029866.1"/>
    <property type="molecule type" value="Genomic_DNA"/>
</dbReference>
<dbReference type="InterPro" id="IPR016071">
    <property type="entry name" value="Staphylococal_nuclease_OB-fold"/>
</dbReference>
<dbReference type="SMART" id="SM00318">
    <property type="entry name" value="SNc"/>
    <property type="match status" value="1"/>
</dbReference>
<evidence type="ECO:0000313" key="3">
    <source>
        <dbReference type="EMBL" id="MDX8029866.1"/>
    </source>
</evidence>
<feature type="domain" description="TNase-like" evidence="2">
    <location>
        <begin position="32"/>
        <end position="149"/>
    </location>
</feature>
<evidence type="ECO:0000259" key="2">
    <source>
        <dbReference type="SMART" id="SM00318"/>
    </source>
</evidence>
<reference evidence="3 4" key="2">
    <citation type="submission" date="2023-11" db="EMBL/GenBank/DDBJ databases">
        <authorList>
            <person name="Lara A.C."/>
            <person name="Chronakova A."/>
        </authorList>
    </citation>
    <scope>NUCLEOTIDE SEQUENCE [LARGE SCALE GENOMIC DNA]</scope>
    <source>
        <strain evidence="3 4">BCCO 10_0856</strain>
    </source>
</reference>
<evidence type="ECO:0000313" key="4">
    <source>
        <dbReference type="Proteomes" id="UP001285521"/>
    </source>
</evidence>
<dbReference type="InterPro" id="IPR035437">
    <property type="entry name" value="SNase_OB-fold_sf"/>
</dbReference>
<accession>A0ABU4SVD5</accession>
<reference evidence="3 4" key="1">
    <citation type="submission" date="2023-11" db="EMBL/GenBank/DDBJ databases">
        <title>Lentzea sokolovensis, sp. nov., Lentzea kristufkii, sp. nov., and Lentzea miocenensis, sp. nov., rare actinobacteria from Sokolov Coal Basin, Miocene lacustrine sediment, Czech Republic.</title>
        <authorList>
            <person name="Lara A."/>
            <person name="Kotroba L."/>
            <person name="Nouioui I."/>
            <person name="Neumann-Schaal M."/>
            <person name="Mast Y."/>
            <person name="Chronakova A."/>
        </authorList>
    </citation>
    <scope>NUCLEOTIDE SEQUENCE [LARGE SCALE GENOMIC DNA]</scope>
    <source>
        <strain evidence="3 4">BCCO 10_0856</strain>
    </source>
</reference>
<sequence>MMLPNVFVMAAAVLTGAASSAYVVTVADRPEPVVVSQVVRVVDAETVEVREGDRVTRIKLVNVAAPAAGECLHAESAKRLSELLPDGALVTVVRDGPFAAVSTQDGRLVNAELIADGLAVPTVNGIRFLDKAKQANAEAAEKQKGLHSPEVPCTLPGQVRAITEAAAAVEAQPLKATKTQLTVAADTAKTAIGLVDQLAKPGGLTWDAVAPVDQTVLLAKVTKVVPTLYRKEAELRNVVKGLK</sequence>
<dbReference type="Proteomes" id="UP001285521">
    <property type="component" value="Unassembled WGS sequence"/>
</dbReference>
<comment type="caution">
    <text evidence="3">The sequence shown here is derived from an EMBL/GenBank/DDBJ whole genome shotgun (WGS) entry which is preliminary data.</text>
</comment>
<evidence type="ECO:0000256" key="1">
    <source>
        <dbReference type="SAM" id="SignalP"/>
    </source>
</evidence>
<feature type="chain" id="PRO_5045961569" description="TNase-like domain-containing protein" evidence="1">
    <location>
        <begin position="21"/>
        <end position="243"/>
    </location>
</feature>
<protein>
    <recommendedName>
        <fullName evidence="2">TNase-like domain-containing protein</fullName>
    </recommendedName>
</protein>
<proteinExistence type="predicted"/>
<gene>
    <name evidence="3" type="ORF">SK803_06560</name>
</gene>
<dbReference type="SUPFAM" id="SSF50199">
    <property type="entry name" value="Staphylococcal nuclease"/>
    <property type="match status" value="1"/>
</dbReference>
<dbReference type="RefSeq" id="WP_319964868.1">
    <property type="nucleotide sequence ID" value="NZ_JAXAVW010000004.1"/>
</dbReference>
<keyword evidence="1" id="KW-0732">Signal</keyword>
<feature type="signal peptide" evidence="1">
    <location>
        <begin position="1"/>
        <end position="20"/>
    </location>
</feature>
<name>A0ABU4SVD5_9PSEU</name>
<organism evidence="3 4">
    <name type="scientific">Lentzea miocenica</name>
    <dbReference type="NCBI Taxonomy" id="3095431"/>
    <lineage>
        <taxon>Bacteria</taxon>
        <taxon>Bacillati</taxon>
        <taxon>Actinomycetota</taxon>
        <taxon>Actinomycetes</taxon>
        <taxon>Pseudonocardiales</taxon>
        <taxon>Pseudonocardiaceae</taxon>
        <taxon>Lentzea</taxon>
    </lineage>
</organism>